<evidence type="ECO:0000256" key="3">
    <source>
        <dbReference type="ARBA" id="ARBA00022679"/>
    </source>
</evidence>
<dbReference type="Pfam" id="PF21036">
    <property type="entry name" value="EryCIII-like_N"/>
    <property type="match status" value="1"/>
</dbReference>
<keyword evidence="2" id="KW-0328">Glycosyltransferase</keyword>
<protein>
    <submittedName>
        <fullName evidence="6">DUF1205 domain-containing protein</fullName>
    </submittedName>
</protein>
<dbReference type="SUPFAM" id="SSF53756">
    <property type="entry name" value="UDP-Glycosyltransferase/glycogen phosphorylase"/>
    <property type="match status" value="1"/>
</dbReference>
<comment type="caution">
    <text evidence="6">The sequence shown here is derived from an EMBL/GenBank/DDBJ whole genome shotgun (WGS) entry which is preliminary data.</text>
</comment>
<evidence type="ECO:0000259" key="4">
    <source>
        <dbReference type="Pfam" id="PF06722"/>
    </source>
</evidence>
<dbReference type="InterPro" id="IPR010610">
    <property type="entry name" value="EryCIII-like_C"/>
</dbReference>
<dbReference type="Pfam" id="PF06722">
    <property type="entry name" value="EryCIII-like_C"/>
    <property type="match status" value="1"/>
</dbReference>
<dbReference type="Proteomes" id="UP001500893">
    <property type="component" value="Unassembled WGS sequence"/>
</dbReference>
<organism evidence="6 7">
    <name type="scientific">Streptomyces rameus</name>
    <dbReference type="NCBI Taxonomy" id="68261"/>
    <lineage>
        <taxon>Bacteria</taxon>
        <taxon>Bacillati</taxon>
        <taxon>Actinomycetota</taxon>
        <taxon>Actinomycetes</taxon>
        <taxon>Kitasatosporales</taxon>
        <taxon>Streptomycetaceae</taxon>
        <taxon>Streptomyces</taxon>
    </lineage>
</organism>
<evidence type="ECO:0000256" key="2">
    <source>
        <dbReference type="ARBA" id="ARBA00022676"/>
    </source>
</evidence>
<dbReference type="Gene3D" id="3.40.50.2000">
    <property type="entry name" value="Glycogen Phosphorylase B"/>
    <property type="match status" value="2"/>
</dbReference>
<dbReference type="InterPro" id="IPR050426">
    <property type="entry name" value="Glycosyltransferase_28"/>
</dbReference>
<gene>
    <name evidence="6" type="ORF">GCM10010521_61840</name>
</gene>
<comment type="similarity">
    <text evidence="1">Belongs to the glycosyltransferase 28 family.</text>
</comment>
<reference evidence="7" key="1">
    <citation type="journal article" date="2019" name="Int. J. Syst. Evol. Microbiol.">
        <title>The Global Catalogue of Microorganisms (GCM) 10K type strain sequencing project: providing services to taxonomists for standard genome sequencing and annotation.</title>
        <authorList>
            <consortium name="The Broad Institute Genomics Platform"/>
            <consortium name="The Broad Institute Genome Sequencing Center for Infectious Disease"/>
            <person name="Wu L."/>
            <person name="Ma J."/>
        </authorList>
    </citation>
    <scope>NUCLEOTIDE SEQUENCE [LARGE SCALE GENOMIC DNA]</scope>
    <source>
        <strain evidence="7">JCM 11574</strain>
    </source>
</reference>
<evidence type="ECO:0000256" key="1">
    <source>
        <dbReference type="ARBA" id="ARBA00006962"/>
    </source>
</evidence>
<dbReference type="CDD" id="cd03784">
    <property type="entry name" value="GT1_Gtf-like"/>
    <property type="match status" value="1"/>
</dbReference>
<dbReference type="EMBL" id="BAAAVM010000119">
    <property type="protein sequence ID" value="GAA2775003.1"/>
    <property type="molecule type" value="Genomic_DNA"/>
</dbReference>
<evidence type="ECO:0000259" key="5">
    <source>
        <dbReference type="Pfam" id="PF21036"/>
    </source>
</evidence>
<name>A0ABP6HGY7_9ACTN</name>
<dbReference type="PANTHER" id="PTHR48050">
    <property type="entry name" value="STEROL 3-BETA-GLUCOSYLTRANSFERASE"/>
    <property type="match status" value="1"/>
</dbReference>
<dbReference type="InterPro" id="IPR002213">
    <property type="entry name" value="UDP_glucos_trans"/>
</dbReference>
<sequence length="450" mass="48377">MRWGGAPARGQRFSQVFASSPADHGAMRALFITWAWNTHFYPMVPLGHALRAAGHEVMVASQPSFTSTITDAGLAALPVGPDIDMQGRVTAAYRNWRPTAPAHGAKGTSKAPRGRRTYQLAADCAEAMADEAMDFAHSWQPDVVVYEPMALLGPLMAAHLGVPAMRLLWGIDFSRAITLLGDELFGGLAERLGVDEFAPLGDVTLDSCPPRLQVPADDVTRQPLRYVPYNGPARLPAVLHRRPDRPRIAVTWGKTLLPIGLHDGTLGPRIVRALGRHDVDVVVATSADQRQHYTALPDNVSHVGPVPLDLLLPGCAAIIHHGGGGTTMTAMSHGVPQLLLPWIPDGVVTARQLQATGSGRHLPPQDLDDTALTDALEAFLADLPTYQDHAGRLGRENRALPTPSEVATLLAARLSGRTGPWAQVRSQPCTSRSPARCRNMTMDRISGGTR</sequence>
<accession>A0ABP6HGY7</accession>
<dbReference type="PANTHER" id="PTHR48050:SF13">
    <property type="entry name" value="STEROL 3-BETA-GLUCOSYLTRANSFERASE UGT80A2"/>
    <property type="match status" value="1"/>
</dbReference>
<keyword evidence="7" id="KW-1185">Reference proteome</keyword>
<evidence type="ECO:0000313" key="6">
    <source>
        <dbReference type="EMBL" id="GAA2775003.1"/>
    </source>
</evidence>
<evidence type="ECO:0000313" key="7">
    <source>
        <dbReference type="Proteomes" id="UP001500893"/>
    </source>
</evidence>
<proteinExistence type="inferred from homology"/>
<dbReference type="InterPro" id="IPR048284">
    <property type="entry name" value="EryCIII-like_N"/>
</dbReference>
<feature type="domain" description="Erythromycin biosynthesis protein CIII-like N-terminal" evidence="5">
    <location>
        <begin position="49"/>
        <end position="253"/>
    </location>
</feature>
<feature type="domain" description="Erythromycin biosynthesis protein CIII-like C-terminal" evidence="4">
    <location>
        <begin position="270"/>
        <end position="410"/>
    </location>
</feature>
<keyword evidence="3" id="KW-0808">Transferase</keyword>